<protein>
    <submittedName>
        <fullName evidence="2">Uncharacterized protein</fullName>
    </submittedName>
</protein>
<evidence type="ECO:0000313" key="2">
    <source>
        <dbReference type="EMBL" id="TCC01646.1"/>
    </source>
</evidence>
<accession>A0A4V2LXS4</accession>
<gene>
    <name evidence="2" type="ORF">E0H45_39835</name>
</gene>
<dbReference type="Gene3D" id="2.60.40.10">
    <property type="entry name" value="Immunoglobulins"/>
    <property type="match status" value="1"/>
</dbReference>
<dbReference type="InterPro" id="IPR013783">
    <property type="entry name" value="Ig-like_fold"/>
</dbReference>
<dbReference type="Proteomes" id="UP000292346">
    <property type="component" value="Unassembled WGS sequence"/>
</dbReference>
<dbReference type="Gene3D" id="3.20.20.80">
    <property type="entry name" value="Glycosidases"/>
    <property type="match status" value="1"/>
</dbReference>
<proteinExistence type="predicted"/>
<feature type="signal peptide" evidence="1">
    <location>
        <begin position="1"/>
        <end position="22"/>
    </location>
</feature>
<name>A0A4V2LXS4_9ACTN</name>
<organism evidence="2 3">
    <name type="scientific">Kribbella soli</name>
    <dbReference type="NCBI Taxonomy" id="1124743"/>
    <lineage>
        <taxon>Bacteria</taxon>
        <taxon>Bacillati</taxon>
        <taxon>Actinomycetota</taxon>
        <taxon>Actinomycetes</taxon>
        <taxon>Propionibacteriales</taxon>
        <taxon>Kribbellaceae</taxon>
        <taxon>Kribbella</taxon>
    </lineage>
</organism>
<dbReference type="RefSeq" id="WP_131347591.1">
    <property type="nucleotide sequence ID" value="NZ_SJJZ01000006.1"/>
</dbReference>
<evidence type="ECO:0000256" key="1">
    <source>
        <dbReference type="SAM" id="SignalP"/>
    </source>
</evidence>
<dbReference type="OrthoDB" id="5037876at2"/>
<feature type="chain" id="PRO_5020527764" evidence="1">
    <location>
        <begin position="23"/>
        <end position="508"/>
    </location>
</feature>
<comment type="caution">
    <text evidence="2">The sequence shown here is derived from an EMBL/GenBank/DDBJ whole genome shotgun (WGS) entry which is preliminary data.</text>
</comment>
<reference evidence="2 3" key="1">
    <citation type="submission" date="2019-02" db="EMBL/GenBank/DDBJ databases">
        <title>Kribbella capetownensis sp. nov. and Kribbella speibonae sp. nov., isolated from soil.</title>
        <authorList>
            <person name="Curtis S.M."/>
            <person name="Norton I."/>
            <person name="Everest G.J."/>
            <person name="Meyers P.R."/>
        </authorList>
    </citation>
    <scope>NUCLEOTIDE SEQUENCE [LARGE SCALE GENOMIC DNA]</scope>
    <source>
        <strain evidence="2 3">KCTC 29219</strain>
    </source>
</reference>
<dbReference type="AlphaFoldDB" id="A0A4V2LXS4"/>
<keyword evidence="1" id="KW-0732">Signal</keyword>
<dbReference type="GO" id="GO:0005975">
    <property type="term" value="P:carbohydrate metabolic process"/>
    <property type="evidence" value="ECO:0007669"/>
    <property type="project" value="UniProtKB-ARBA"/>
</dbReference>
<keyword evidence="3" id="KW-1185">Reference proteome</keyword>
<sequence length="508" mass="54644">MRRLVALLALLLVGGSVTPAAAEVGAPTITIEAPADSAGSVTVRGHYEQVSGIQLVVDAQRIMPVAMDAATGTWSATVDLRDVDGTVGLAAYGKNLQTLYNQWSAFVSVNVHNPRAAKPTVVVTSPALGGAVEGLRFEATVAVSSRRPVQRVEARVNGGAWRTAVRVAGGYRVLLVAAKGFAGIEARAVDVTGQVGLSASTYVAVGGAMQPVQQRYSQDRAMWVWEQDSYPAVFDRAARDKLGRFMDDTTTFGSDPVRTLYLGVAAYQGRDMLRDSRRQVAAFVRWARGRGYHVQAVIAGGTVPPYLGALPQYQHIAASEFTKVLDYNLAVPADARFDGVNVDIEPYLLPQWKEPGTTLPTVWLDLLQKFMQLRDASGQQLLVGPAIPFWFDSSDCCTAITWHGKTAPLSDHVQDLTDYVALMDYTDTASGIIARASHEIAYGAPQSVVIGVESKDLSGTGDPETVTFYEEGRAYMESELDKVYAAETSPAFAGIAMHHYGSLLVLPK</sequence>
<dbReference type="EMBL" id="SJJZ01000006">
    <property type="protein sequence ID" value="TCC01646.1"/>
    <property type="molecule type" value="Genomic_DNA"/>
</dbReference>
<evidence type="ECO:0000313" key="3">
    <source>
        <dbReference type="Proteomes" id="UP000292346"/>
    </source>
</evidence>